<keyword evidence="5" id="KW-0479">Metal-binding</keyword>
<dbReference type="InterPro" id="IPR021054">
    <property type="entry name" value="Cell_wall_mannoprotein_1"/>
</dbReference>
<sequence length="477" mass="53247">MLLRLPGRSINMQLKYLFYTASVFTSAFATSSASDLINDMSTVNSMVTTLQNGIAALPMTGVSRTQALDVHISVDAVVGAIERLATRARDINGRVSVEDSKIILNDFYNMRPSVNSGLSTLIEKKDALSAIGSGRAKAVINLDLVNLKRAVADFEAPLLVIIPVEYREDTQNALDYNIPGGKMNRGMAVVDTVEILKRRPLIDDEYMKAAVLGWCIELLQGCILVADDIMDASITRRGRPCWYRNPGVVYFKKDPSYIDLVELFLETTWQTGIGQLTDLTTATPGETVNFSEFTLQRYSSIVIWKTAYYSFYLPVACAMYMCGIPNTPLPSLDPSEPAKDPYNIAKSILIPLGEYFQVQDDYLDFAGSPEQVGKIGTDIVDNKCSWCINTALLHATPAQRQVLEEHYGKGSIGGSSELKVKAIFDEIGLREKYAKYEEDTFKMLREKIAKIPQGKHENALRREVFEVMLEKIYRRMC</sequence>
<dbReference type="GO" id="GO:0045337">
    <property type="term" value="P:farnesyl diphosphate biosynthetic process"/>
    <property type="evidence" value="ECO:0007669"/>
    <property type="project" value="TreeGrafter"/>
</dbReference>
<accession>A0A8H5CUG3</accession>
<dbReference type="PANTHER" id="PTHR11525:SF0">
    <property type="entry name" value="FARNESYL PYROPHOSPHATE SYNTHASE"/>
    <property type="match status" value="1"/>
</dbReference>
<dbReference type="SFLD" id="SFLDS00005">
    <property type="entry name" value="Isoprenoid_Synthase_Type_I"/>
    <property type="match status" value="1"/>
</dbReference>
<name>A0A8H5CUG3_9AGAR</name>
<evidence type="ECO:0000256" key="6">
    <source>
        <dbReference type="ARBA" id="ARBA00022842"/>
    </source>
</evidence>
<evidence type="ECO:0000256" key="8">
    <source>
        <dbReference type="ARBA" id="ARBA00032424"/>
    </source>
</evidence>
<evidence type="ECO:0000256" key="4">
    <source>
        <dbReference type="ARBA" id="ARBA00022679"/>
    </source>
</evidence>
<evidence type="ECO:0000256" key="5">
    <source>
        <dbReference type="ARBA" id="ARBA00022723"/>
    </source>
</evidence>
<evidence type="ECO:0000256" key="3">
    <source>
        <dbReference type="ARBA" id="ARBA00012833"/>
    </source>
</evidence>
<comment type="cofactor">
    <cofactor evidence="1">
        <name>Mg(2+)</name>
        <dbReference type="ChEBI" id="CHEBI:18420"/>
    </cofactor>
</comment>
<dbReference type="EC" id="2.5.1.1" evidence="3"/>
<evidence type="ECO:0000313" key="13">
    <source>
        <dbReference type="Proteomes" id="UP000559027"/>
    </source>
</evidence>
<evidence type="ECO:0000256" key="7">
    <source>
        <dbReference type="ARBA" id="ARBA00032380"/>
    </source>
</evidence>
<dbReference type="CDD" id="cd00685">
    <property type="entry name" value="Trans_IPPS_HT"/>
    <property type="match status" value="1"/>
</dbReference>
<dbReference type="InterPro" id="IPR039702">
    <property type="entry name" value="FPS1-like"/>
</dbReference>
<evidence type="ECO:0000256" key="10">
    <source>
        <dbReference type="ARBA" id="ARBA00032873"/>
    </source>
</evidence>
<keyword evidence="4 11" id="KW-0808">Transferase</keyword>
<dbReference type="PANTHER" id="PTHR11525">
    <property type="entry name" value="FARNESYL-PYROPHOSPHATE SYNTHETASE"/>
    <property type="match status" value="1"/>
</dbReference>
<dbReference type="InterPro" id="IPR000092">
    <property type="entry name" value="Polyprenyl_synt"/>
</dbReference>
<comment type="caution">
    <text evidence="12">The sequence shown here is derived from an EMBL/GenBank/DDBJ whole genome shotgun (WGS) entry which is preliminary data.</text>
</comment>
<dbReference type="Pfam" id="PF00348">
    <property type="entry name" value="polyprenyl_synt"/>
    <property type="match status" value="1"/>
</dbReference>
<dbReference type="GO" id="GO:0046872">
    <property type="term" value="F:metal ion binding"/>
    <property type="evidence" value="ECO:0007669"/>
    <property type="project" value="UniProtKB-KW"/>
</dbReference>
<dbReference type="GO" id="GO:0005737">
    <property type="term" value="C:cytoplasm"/>
    <property type="evidence" value="ECO:0007669"/>
    <property type="project" value="TreeGrafter"/>
</dbReference>
<dbReference type="InterPro" id="IPR033749">
    <property type="entry name" value="Polyprenyl_synt_CS"/>
</dbReference>
<comment type="similarity">
    <text evidence="11">Belongs to the FPP/GGPP synthase family.</text>
</comment>
<protein>
    <recommendedName>
        <fullName evidence="10">(2E,6E)-farnesyl diphosphate synthase</fullName>
        <ecNumber evidence="3">2.5.1.1</ecNumber>
        <ecNumber evidence="2">2.5.1.10</ecNumber>
    </recommendedName>
    <alternativeName>
        <fullName evidence="9">Dimethylallyltranstransferase</fullName>
    </alternativeName>
    <alternativeName>
        <fullName evidence="8">Farnesyl diphosphate synthase</fullName>
    </alternativeName>
    <alternativeName>
        <fullName evidence="7">Geranyltranstransferase</fullName>
    </alternativeName>
</protein>
<evidence type="ECO:0000256" key="9">
    <source>
        <dbReference type="ARBA" id="ARBA00032448"/>
    </source>
</evidence>
<evidence type="ECO:0000313" key="12">
    <source>
        <dbReference type="EMBL" id="KAF5348244.1"/>
    </source>
</evidence>
<dbReference type="Proteomes" id="UP000559027">
    <property type="component" value="Unassembled WGS sequence"/>
</dbReference>
<evidence type="ECO:0000256" key="1">
    <source>
        <dbReference type="ARBA" id="ARBA00001946"/>
    </source>
</evidence>
<dbReference type="GO" id="GO:0004337">
    <property type="term" value="F:(2E,6E)-farnesyl diphosphate synthase activity"/>
    <property type="evidence" value="ECO:0007669"/>
    <property type="project" value="UniProtKB-EC"/>
</dbReference>
<dbReference type="EMBL" id="JAACJO010000020">
    <property type="protein sequence ID" value="KAF5348244.1"/>
    <property type="molecule type" value="Genomic_DNA"/>
</dbReference>
<evidence type="ECO:0000256" key="2">
    <source>
        <dbReference type="ARBA" id="ARBA00012439"/>
    </source>
</evidence>
<dbReference type="Pfam" id="PF12296">
    <property type="entry name" value="HsbA"/>
    <property type="match status" value="1"/>
</dbReference>
<dbReference type="AlphaFoldDB" id="A0A8H5CUG3"/>
<keyword evidence="6" id="KW-0460">Magnesium</keyword>
<evidence type="ECO:0000256" key="11">
    <source>
        <dbReference type="RuleBase" id="RU004466"/>
    </source>
</evidence>
<keyword evidence="13" id="KW-1185">Reference proteome</keyword>
<proteinExistence type="inferred from homology"/>
<dbReference type="SUPFAM" id="SSF48576">
    <property type="entry name" value="Terpenoid synthases"/>
    <property type="match status" value="1"/>
</dbReference>
<reference evidence="12 13" key="1">
    <citation type="journal article" date="2020" name="ISME J.">
        <title>Uncovering the hidden diversity of litter-decomposition mechanisms in mushroom-forming fungi.</title>
        <authorList>
            <person name="Floudas D."/>
            <person name="Bentzer J."/>
            <person name="Ahren D."/>
            <person name="Johansson T."/>
            <person name="Persson P."/>
            <person name="Tunlid A."/>
        </authorList>
    </citation>
    <scope>NUCLEOTIDE SEQUENCE [LARGE SCALE GENOMIC DNA]</scope>
    <source>
        <strain evidence="12 13">CBS 146.42</strain>
    </source>
</reference>
<dbReference type="InterPro" id="IPR008949">
    <property type="entry name" value="Isoprenoid_synthase_dom_sf"/>
</dbReference>
<dbReference type="PROSITE" id="PS00723">
    <property type="entry name" value="POLYPRENYL_SYNTHASE_1"/>
    <property type="match status" value="1"/>
</dbReference>
<gene>
    <name evidence="12" type="ORF">D9756_010503</name>
</gene>
<dbReference type="PROSITE" id="PS00444">
    <property type="entry name" value="POLYPRENYL_SYNTHASE_2"/>
    <property type="match status" value="1"/>
</dbReference>
<dbReference type="GO" id="GO:0004161">
    <property type="term" value="F:dimethylallyltranstransferase activity"/>
    <property type="evidence" value="ECO:0007669"/>
    <property type="project" value="UniProtKB-EC"/>
</dbReference>
<organism evidence="12 13">
    <name type="scientific">Leucocoprinus leucothites</name>
    <dbReference type="NCBI Taxonomy" id="201217"/>
    <lineage>
        <taxon>Eukaryota</taxon>
        <taxon>Fungi</taxon>
        <taxon>Dikarya</taxon>
        <taxon>Basidiomycota</taxon>
        <taxon>Agaricomycotina</taxon>
        <taxon>Agaricomycetes</taxon>
        <taxon>Agaricomycetidae</taxon>
        <taxon>Agaricales</taxon>
        <taxon>Agaricineae</taxon>
        <taxon>Agaricaceae</taxon>
        <taxon>Leucocoprinus</taxon>
    </lineage>
</organism>
<dbReference type="OrthoDB" id="10257492at2759"/>
<dbReference type="Gene3D" id="1.10.600.10">
    <property type="entry name" value="Farnesyl Diphosphate Synthase"/>
    <property type="match status" value="1"/>
</dbReference>
<dbReference type="EC" id="2.5.1.10" evidence="2"/>